<reference evidence="3" key="1">
    <citation type="journal article" date="2016" name="Nat. Genet.">
        <title>A high-quality carrot genome assembly provides new insights into carotenoid accumulation and asterid genome evolution.</title>
        <authorList>
            <person name="Iorizzo M."/>
            <person name="Ellison S."/>
            <person name="Senalik D."/>
            <person name="Zeng P."/>
            <person name="Satapoomin P."/>
            <person name="Huang J."/>
            <person name="Bowman M."/>
            <person name="Iovene M."/>
            <person name="Sanseverino W."/>
            <person name="Cavagnaro P."/>
            <person name="Yildiz M."/>
            <person name="Macko-Podgorni A."/>
            <person name="Moranska E."/>
            <person name="Grzebelus E."/>
            <person name="Grzebelus D."/>
            <person name="Ashrafi H."/>
            <person name="Zheng Z."/>
            <person name="Cheng S."/>
            <person name="Spooner D."/>
            <person name="Van Deynze A."/>
            <person name="Simon P."/>
        </authorList>
    </citation>
    <scope>NUCLEOTIDE SEQUENCE [LARGE SCALE GENOMIC DNA]</scope>
    <source>
        <tissue evidence="3">Leaf</tissue>
    </source>
</reference>
<keyword evidence="2" id="KW-0472">Membrane</keyword>
<keyword evidence="2" id="KW-0812">Transmembrane</keyword>
<dbReference type="STRING" id="79200.A0A162A2C4"/>
<proteinExistence type="predicted"/>
<feature type="compositionally biased region" description="Polar residues" evidence="1">
    <location>
        <begin position="190"/>
        <end position="200"/>
    </location>
</feature>
<dbReference type="PANTHER" id="PTHR35490">
    <property type="entry name" value="BACTERIOPHAGE N4 ADSORPTION B PROTEIN"/>
    <property type="match status" value="1"/>
</dbReference>
<dbReference type="PANTHER" id="PTHR35490:SF2">
    <property type="entry name" value="BACTERIOPHAGE N4 ADSORPTION B PROTEIN"/>
    <property type="match status" value="1"/>
</dbReference>
<evidence type="ECO:0000256" key="2">
    <source>
        <dbReference type="SAM" id="Phobius"/>
    </source>
</evidence>
<evidence type="ECO:0000313" key="4">
    <source>
        <dbReference type="EMBL" id="WOH00426.1"/>
    </source>
</evidence>
<feature type="transmembrane region" description="Helical" evidence="2">
    <location>
        <begin position="410"/>
        <end position="433"/>
    </location>
</feature>
<dbReference type="OMA" id="GHERWWK"/>
<feature type="compositionally biased region" description="Pro residues" evidence="1">
    <location>
        <begin position="98"/>
        <end position="111"/>
    </location>
</feature>
<organism evidence="3">
    <name type="scientific">Daucus carota subsp. sativus</name>
    <name type="common">Carrot</name>
    <dbReference type="NCBI Taxonomy" id="79200"/>
    <lineage>
        <taxon>Eukaryota</taxon>
        <taxon>Viridiplantae</taxon>
        <taxon>Streptophyta</taxon>
        <taxon>Embryophyta</taxon>
        <taxon>Tracheophyta</taxon>
        <taxon>Spermatophyta</taxon>
        <taxon>Magnoliopsida</taxon>
        <taxon>eudicotyledons</taxon>
        <taxon>Gunneridae</taxon>
        <taxon>Pentapetalae</taxon>
        <taxon>asterids</taxon>
        <taxon>campanulids</taxon>
        <taxon>Apiales</taxon>
        <taxon>Apiaceae</taxon>
        <taxon>Apioideae</taxon>
        <taxon>Scandiceae</taxon>
        <taxon>Daucinae</taxon>
        <taxon>Daucus</taxon>
        <taxon>Daucus sect. Daucus</taxon>
    </lineage>
</organism>
<name>A0A162A2C4_DAUCS</name>
<feature type="compositionally biased region" description="Polar residues" evidence="1">
    <location>
        <begin position="222"/>
        <end position="241"/>
    </location>
</feature>
<keyword evidence="2" id="KW-1133">Transmembrane helix</keyword>
<evidence type="ECO:0000313" key="3">
    <source>
        <dbReference type="EMBL" id="KZM94060.1"/>
    </source>
</evidence>
<feature type="region of interest" description="Disordered" evidence="1">
    <location>
        <begin position="15"/>
        <end position="79"/>
    </location>
</feature>
<accession>A0A162A2C4</accession>
<keyword evidence="5" id="KW-1185">Reference proteome</keyword>
<sequence length="453" mass="50271">MPTFTTVALDTLIEPGGSKTTVAGKYVPDQKLDSRDATSSKIERMGSLPSSKSNSAIDVPKPRMERRNSASATDINSKRQFNRISPALYATPETTPLPVVPDSPSSFPPSPYIINHKRRGPRLLKSLSQEDVATREQDVEKDKVAVDAKNEEREEIDTDKDAEFTFNVPPPIDVAHDKGFPNGGLENSELRNSLNTQSGPLKSVAVNERRDGEPDDFFDPQDSLSVKSNTSNGGEQPFTRATPSEFYDAWEELSPDSVPQQLPLNEVETELREIKSSLLMEIEKRKQAEESLNNMQSHWLRIRQHLSTVGLTLPADPIGAVEDSNLDDPVEALCQQVNLARYVSSSIGKGIAKAEAEAEMESQIEAKNFEISRLWDRLNYYEAVNREMSQRNQEVVEKARKLRKSRKKKLRWVWGSLAVAITVGTAAVAWSYIPSGKGTSSSNQSDAPRSSKS</sequence>
<gene>
    <name evidence="3" type="ORF">DCAR_017305</name>
    <name evidence="4" type="ORF">DCAR_0519786</name>
</gene>
<protein>
    <submittedName>
        <fullName evidence="3">Uncharacterized protein</fullName>
    </submittedName>
</protein>
<dbReference type="EMBL" id="CP093347">
    <property type="protein sequence ID" value="WOH00426.1"/>
    <property type="molecule type" value="Genomic_DNA"/>
</dbReference>
<dbReference type="Proteomes" id="UP000077755">
    <property type="component" value="Chromosome 5"/>
</dbReference>
<reference evidence="4" key="2">
    <citation type="submission" date="2022-03" db="EMBL/GenBank/DDBJ databases">
        <title>Draft title - Genomic analysis of global carrot germplasm unveils the trajectory of domestication and the origin of high carotenoid orange carrot.</title>
        <authorList>
            <person name="Iorizzo M."/>
            <person name="Ellison S."/>
            <person name="Senalik D."/>
            <person name="Macko-Podgorni A."/>
            <person name="Grzebelus D."/>
            <person name="Bostan H."/>
            <person name="Rolling W."/>
            <person name="Curaba J."/>
            <person name="Simon P."/>
        </authorList>
    </citation>
    <scope>NUCLEOTIDE SEQUENCE</scope>
    <source>
        <tissue evidence="4">Leaf</tissue>
    </source>
</reference>
<dbReference type="EMBL" id="LNRQ01000005">
    <property type="protein sequence ID" value="KZM94060.1"/>
    <property type="molecule type" value="Genomic_DNA"/>
</dbReference>
<feature type="compositionally biased region" description="Polar residues" evidence="1">
    <location>
        <begin position="69"/>
        <end position="79"/>
    </location>
</feature>
<dbReference type="OrthoDB" id="1923043at2759"/>
<feature type="region of interest" description="Disordered" evidence="1">
    <location>
        <begin position="147"/>
        <end position="241"/>
    </location>
</feature>
<feature type="compositionally biased region" description="Basic and acidic residues" evidence="1">
    <location>
        <begin position="28"/>
        <end position="44"/>
    </location>
</feature>
<evidence type="ECO:0000256" key="1">
    <source>
        <dbReference type="SAM" id="MobiDB-lite"/>
    </source>
</evidence>
<feature type="region of interest" description="Disordered" evidence="1">
    <location>
        <begin position="92"/>
        <end position="116"/>
    </location>
</feature>
<dbReference type="KEGG" id="dcr:108219900"/>
<evidence type="ECO:0000313" key="5">
    <source>
        <dbReference type="Proteomes" id="UP000077755"/>
    </source>
</evidence>
<dbReference type="Gramene" id="KZM94060">
    <property type="protein sequence ID" value="KZM94060"/>
    <property type="gene ID" value="DCAR_017305"/>
</dbReference>
<dbReference type="AlphaFoldDB" id="A0A162A2C4"/>